<dbReference type="EMBL" id="JAOSHN010000005">
    <property type="protein sequence ID" value="MCU7379185.1"/>
    <property type="molecule type" value="Genomic_DNA"/>
</dbReference>
<evidence type="ECO:0000313" key="1">
    <source>
        <dbReference type="EMBL" id="MCU7377677.1"/>
    </source>
</evidence>
<proteinExistence type="predicted"/>
<dbReference type="Proteomes" id="UP001065549">
    <property type="component" value="Unassembled WGS sequence"/>
</dbReference>
<organism evidence="1 3">
    <name type="scientific">Hominibacterium faecale</name>
    <dbReference type="NCBI Taxonomy" id="2839743"/>
    <lineage>
        <taxon>Bacteria</taxon>
        <taxon>Bacillati</taxon>
        <taxon>Bacillota</taxon>
        <taxon>Clostridia</taxon>
        <taxon>Peptostreptococcales</taxon>
        <taxon>Anaerovoracaceae</taxon>
        <taxon>Hominibacterium</taxon>
    </lineage>
</organism>
<comment type="caution">
    <text evidence="1">The sequence shown here is derived from an EMBL/GenBank/DDBJ whole genome shotgun (WGS) entry which is preliminary data.</text>
</comment>
<dbReference type="EMBL" id="JAOSHN010000002">
    <property type="protein sequence ID" value="MCU7377677.1"/>
    <property type="molecule type" value="Genomic_DNA"/>
</dbReference>
<reference evidence="1" key="1">
    <citation type="submission" date="2022-09" db="EMBL/GenBank/DDBJ databases">
        <title>Culturomic study of gut microbiota in children with autism spectrum disorder.</title>
        <authorList>
            <person name="Efimov B.A."/>
            <person name="Chaplin A.V."/>
            <person name="Sokolova S.R."/>
            <person name="Pikina A.P."/>
            <person name="Korzhanova M."/>
            <person name="Belova V."/>
            <person name="Korostin D."/>
        </authorList>
    </citation>
    <scope>NUCLEOTIDE SEQUENCE</scope>
    <source>
        <strain evidence="1">ASD5510</strain>
    </source>
</reference>
<keyword evidence="3" id="KW-1185">Reference proteome</keyword>
<dbReference type="GO" id="GO:0006355">
    <property type="term" value="P:regulation of DNA-templated transcription"/>
    <property type="evidence" value="ECO:0007669"/>
    <property type="project" value="InterPro"/>
</dbReference>
<gene>
    <name evidence="1" type="ORF">OBO34_04815</name>
    <name evidence="2" type="ORF">OBO34_12600</name>
</gene>
<dbReference type="AlphaFoldDB" id="A0A9J6QP83"/>
<name>A0A9J6QP83_9FIRM</name>
<sequence length="65" mass="7607">MSKMIEVPKRKLKGEDGYHTFSIRVPDDLYLELECFTKKTELSRNQVIIILLKEALKIAQIKEDV</sequence>
<accession>A0A9J6QP83</accession>
<evidence type="ECO:0000313" key="2">
    <source>
        <dbReference type="EMBL" id="MCU7379185.1"/>
    </source>
</evidence>
<dbReference type="SUPFAM" id="SSF47598">
    <property type="entry name" value="Ribbon-helix-helix"/>
    <property type="match status" value="1"/>
</dbReference>
<protein>
    <submittedName>
        <fullName evidence="1">CopG family transcriptional regulator</fullName>
    </submittedName>
</protein>
<dbReference type="RefSeq" id="WP_148397296.1">
    <property type="nucleotide sequence ID" value="NZ_JAJAGH010000014.1"/>
</dbReference>
<evidence type="ECO:0000313" key="3">
    <source>
        <dbReference type="Proteomes" id="UP001065549"/>
    </source>
</evidence>
<dbReference type="InterPro" id="IPR010985">
    <property type="entry name" value="Ribbon_hlx_hlx"/>
</dbReference>